<dbReference type="InterPro" id="IPR002878">
    <property type="entry name" value="ChsH2_C"/>
</dbReference>
<proteinExistence type="predicted"/>
<dbReference type="Pfam" id="PF01796">
    <property type="entry name" value="OB_ChsH2_C"/>
    <property type="match status" value="1"/>
</dbReference>
<evidence type="ECO:0000313" key="2">
    <source>
        <dbReference type="EMBL" id="ANN80462.1"/>
    </source>
</evidence>
<protein>
    <submittedName>
        <fullName evidence="2">DNA-binding protein</fullName>
    </submittedName>
</protein>
<keyword evidence="2" id="KW-0238">DNA-binding</keyword>
<gene>
    <name evidence="2" type="ORF">BAU07_12975</name>
</gene>
<dbReference type="AlphaFoldDB" id="A0A193GK39"/>
<dbReference type="GO" id="GO:0003677">
    <property type="term" value="F:DNA binding"/>
    <property type="evidence" value="ECO:0007669"/>
    <property type="project" value="UniProtKB-KW"/>
</dbReference>
<organism evidence="2 3">
    <name type="scientific">Bordetella flabilis</name>
    <dbReference type="NCBI Taxonomy" id="463014"/>
    <lineage>
        <taxon>Bacteria</taxon>
        <taxon>Pseudomonadati</taxon>
        <taxon>Pseudomonadota</taxon>
        <taxon>Betaproteobacteria</taxon>
        <taxon>Burkholderiales</taxon>
        <taxon>Alcaligenaceae</taxon>
        <taxon>Bordetella</taxon>
    </lineage>
</organism>
<dbReference type="OrthoDB" id="5514845at2"/>
<sequence>MAASSSARPIPKQGVYVDTRPFWDGIAQGKLVLQYCTVAGRFQHYPKPVSSYTGRRALEWREVSGKGVIYAATVVRIPGPGVEGRIPLCVATVELDEGVRIIANILNCEPAELAVGKRVRLAVDHLAPEHPYPAFELE</sequence>
<dbReference type="STRING" id="463014.BAU07_12975"/>
<dbReference type="InterPro" id="IPR012340">
    <property type="entry name" value="NA-bd_OB-fold"/>
</dbReference>
<keyword evidence="3" id="KW-1185">Reference proteome</keyword>
<evidence type="ECO:0000313" key="3">
    <source>
        <dbReference type="Proteomes" id="UP000091926"/>
    </source>
</evidence>
<dbReference type="KEGG" id="bfz:BAU07_12975"/>
<name>A0A193GK39_9BORD</name>
<dbReference type="PANTHER" id="PTHR34075:SF5">
    <property type="entry name" value="BLR3430 PROTEIN"/>
    <property type="match status" value="1"/>
</dbReference>
<dbReference type="Proteomes" id="UP000091926">
    <property type="component" value="Chromosome"/>
</dbReference>
<dbReference type="SUPFAM" id="SSF50249">
    <property type="entry name" value="Nucleic acid-binding proteins"/>
    <property type="match status" value="1"/>
</dbReference>
<dbReference type="PANTHER" id="PTHR34075">
    <property type="entry name" value="BLR3430 PROTEIN"/>
    <property type="match status" value="1"/>
</dbReference>
<dbReference type="EMBL" id="CP016172">
    <property type="protein sequence ID" value="ANN80462.1"/>
    <property type="molecule type" value="Genomic_DNA"/>
</dbReference>
<feature type="domain" description="ChsH2 C-terminal OB-fold" evidence="1">
    <location>
        <begin position="60"/>
        <end position="123"/>
    </location>
</feature>
<reference evidence="2 3" key="1">
    <citation type="submission" date="2016-06" db="EMBL/GenBank/DDBJ databases">
        <title>Complete genome sequences of Bordetella bronchialis and Bordetella flabilis.</title>
        <authorList>
            <person name="LiPuma J.J."/>
            <person name="Spilker T."/>
        </authorList>
    </citation>
    <scope>NUCLEOTIDE SEQUENCE [LARGE SCALE GENOMIC DNA]</scope>
    <source>
        <strain evidence="2 3">AU10664</strain>
    </source>
</reference>
<accession>A0A193GK39</accession>
<evidence type="ECO:0000259" key="1">
    <source>
        <dbReference type="Pfam" id="PF01796"/>
    </source>
</evidence>
<dbReference type="InterPro" id="IPR052513">
    <property type="entry name" value="Thioester_dehydratase-like"/>
</dbReference>